<keyword evidence="1" id="KW-0812">Transmembrane</keyword>
<dbReference type="AlphaFoldDB" id="A0A5B7GAC0"/>
<feature type="transmembrane region" description="Helical" evidence="1">
    <location>
        <begin position="63"/>
        <end position="86"/>
    </location>
</feature>
<dbReference type="EMBL" id="VSRR010013466">
    <property type="protein sequence ID" value="MPC55822.1"/>
    <property type="molecule type" value="Genomic_DNA"/>
</dbReference>
<evidence type="ECO:0000256" key="1">
    <source>
        <dbReference type="SAM" id="Phobius"/>
    </source>
</evidence>
<proteinExistence type="predicted"/>
<sequence>MWKTELLNVPQTLTFYHIGMSCLSIISIQFTNLFIVIRSPLSSLSFKVGNCISFTLSSYGRSFISGTIFVAVFWILSSFLMSFCLYGDQTNAAYSSLGLTIVIVIFFHHTLIHVIERHPDVS</sequence>
<evidence type="ECO:0000313" key="2">
    <source>
        <dbReference type="EMBL" id="MPC55822.1"/>
    </source>
</evidence>
<keyword evidence="1" id="KW-0472">Membrane</keyword>
<reference evidence="2 3" key="1">
    <citation type="submission" date="2019-05" db="EMBL/GenBank/DDBJ databases">
        <title>Another draft genome of Portunus trituberculatus and its Hox gene families provides insights of decapod evolution.</title>
        <authorList>
            <person name="Jeong J.-H."/>
            <person name="Song I."/>
            <person name="Kim S."/>
            <person name="Choi T."/>
            <person name="Kim D."/>
            <person name="Ryu S."/>
            <person name="Kim W."/>
        </authorList>
    </citation>
    <scope>NUCLEOTIDE SEQUENCE [LARGE SCALE GENOMIC DNA]</scope>
    <source>
        <tissue evidence="2">Muscle</tissue>
    </source>
</reference>
<feature type="transmembrane region" description="Helical" evidence="1">
    <location>
        <begin position="92"/>
        <end position="115"/>
    </location>
</feature>
<keyword evidence="1" id="KW-1133">Transmembrane helix</keyword>
<organism evidence="2 3">
    <name type="scientific">Portunus trituberculatus</name>
    <name type="common">Swimming crab</name>
    <name type="synonym">Neptunus trituberculatus</name>
    <dbReference type="NCBI Taxonomy" id="210409"/>
    <lineage>
        <taxon>Eukaryota</taxon>
        <taxon>Metazoa</taxon>
        <taxon>Ecdysozoa</taxon>
        <taxon>Arthropoda</taxon>
        <taxon>Crustacea</taxon>
        <taxon>Multicrustacea</taxon>
        <taxon>Malacostraca</taxon>
        <taxon>Eumalacostraca</taxon>
        <taxon>Eucarida</taxon>
        <taxon>Decapoda</taxon>
        <taxon>Pleocyemata</taxon>
        <taxon>Brachyura</taxon>
        <taxon>Eubrachyura</taxon>
        <taxon>Portunoidea</taxon>
        <taxon>Portunidae</taxon>
        <taxon>Portuninae</taxon>
        <taxon>Portunus</taxon>
    </lineage>
</organism>
<evidence type="ECO:0000313" key="3">
    <source>
        <dbReference type="Proteomes" id="UP000324222"/>
    </source>
</evidence>
<comment type="caution">
    <text evidence="2">The sequence shown here is derived from an EMBL/GenBank/DDBJ whole genome shotgun (WGS) entry which is preliminary data.</text>
</comment>
<protein>
    <submittedName>
        <fullName evidence="2">Uncharacterized protein</fullName>
    </submittedName>
</protein>
<dbReference type="Proteomes" id="UP000324222">
    <property type="component" value="Unassembled WGS sequence"/>
</dbReference>
<gene>
    <name evidence="2" type="ORF">E2C01_049766</name>
</gene>
<feature type="transmembrane region" description="Helical" evidence="1">
    <location>
        <begin position="15"/>
        <end position="37"/>
    </location>
</feature>
<dbReference type="PROSITE" id="PS51257">
    <property type="entry name" value="PROKAR_LIPOPROTEIN"/>
    <property type="match status" value="1"/>
</dbReference>
<accession>A0A5B7GAC0</accession>
<keyword evidence="3" id="KW-1185">Reference proteome</keyword>
<name>A0A5B7GAC0_PORTR</name>